<keyword evidence="7 12" id="KW-0560">Oxidoreductase</keyword>
<dbReference type="Gene3D" id="1.10.1040.10">
    <property type="entry name" value="N-(1-d-carboxylethyl)-l-norvaline Dehydrogenase, domain 2"/>
    <property type="match status" value="1"/>
</dbReference>
<accession>A0A8T8E648</accession>
<comment type="pathway">
    <text evidence="1 12">Cofactor biosynthesis; coenzyme A biosynthesis.</text>
</comment>
<gene>
    <name evidence="15" type="ORF">JMJ58_09865</name>
</gene>
<comment type="function">
    <text evidence="12">Catalyzes the NADPH-dependent reduction of ketopantoate into pantoic acid.</text>
</comment>
<feature type="domain" description="Ketopantoate reductase C-terminal" evidence="14">
    <location>
        <begin position="176"/>
        <end position="294"/>
    </location>
</feature>
<keyword evidence="16" id="KW-1185">Reference proteome</keyword>
<keyword evidence="5 12" id="KW-0521">NADP</keyword>
<dbReference type="Pfam" id="PF08546">
    <property type="entry name" value="ApbA_C"/>
    <property type="match status" value="1"/>
</dbReference>
<comment type="catalytic activity">
    <reaction evidence="10">
        <text>(R)-pantoate + NAD(+) = 2-dehydropantoate + NADH + H(+)</text>
        <dbReference type="Rhea" id="RHEA:61292"/>
        <dbReference type="ChEBI" id="CHEBI:11561"/>
        <dbReference type="ChEBI" id="CHEBI:15378"/>
        <dbReference type="ChEBI" id="CHEBI:15980"/>
        <dbReference type="ChEBI" id="CHEBI:57540"/>
        <dbReference type="ChEBI" id="CHEBI:57945"/>
    </reaction>
    <physiologicalReaction direction="right-to-left" evidence="10">
        <dbReference type="Rhea" id="RHEA:61294"/>
    </physiologicalReaction>
</comment>
<dbReference type="InterPro" id="IPR008927">
    <property type="entry name" value="6-PGluconate_DH-like_C_sf"/>
</dbReference>
<dbReference type="GO" id="GO:0005737">
    <property type="term" value="C:cytoplasm"/>
    <property type="evidence" value="ECO:0007669"/>
    <property type="project" value="TreeGrafter"/>
</dbReference>
<comment type="catalytic activity">
    <reaction evidence="9">
        <text>(R)-pantoate + NADP(+) = 2-dehydropantoate + NADPH + H(+)</text>
        <dbReference type="Rhea" id="RHEA:16233"/>
        <dbReference type="ChEBI" id="CHEBI:11561"/>
        <dbReference type="ChEBI" id="CHEBI:15378"/>
        <dbReference type="ChEBI" id="CHEBI:15980"/>
        <dbReference type="ChEBI" id="CHEBI:57783"/>
        <dbReference type="ChEBI" id="CHEBI:58349"/>
        <dbReference type="EC" id="1.1.1.169"/>
    </reaction>
    <physiologicalReaction direction="right-to-left" evidence="9">
        <dbReference type="Rhea" id="RHEA:16235"/>
    </physiologicalReaction>
</comment>
<evidence type="ECO:0000256" key="1">
    <source>
        <dbReference type="ARBA" id="ARBA00004724"/>
    </source>
</evidence>
<evidence type="ECO:0000256" key="9">
    <source>
        <dbReference type="ARBA" id="ARBA00047506"/>
    </source>
</evidence>
<dbReference type="GO" id="GO:0015937">
    <property type="term" value="P:coenzyme A biosynthetic process"/>
    <property type="evidence" value="ECO:0007669"/>
    <property type="project" value="UniProtKB-KW"/>
</dbReference>
<evidence type="ECO:0000256" key="2">
    <source>
        <dbReference type="ARBA" id="ARBA00007870"/>
    </source>
</evidence>
<comment type="function">
    <text evidence="11">Catalyzes the NAD(P)H-dependent reduction of ketopantoate into pantoic acid.</text>
</comment>
<evidence type="ECO:0000313" key="16">
    <source>
        <dbReference type="Proteomes" id="UP000637819"/>
    </source>
</evidence>
<evidence type="ECO:0000256" key="7">
    <source>
        <dbReference type="ARBA" id="ARBA00023002"/>
    </source>
</evidence>
<dbReference type="InterPro" id="IPR013752">
    <property type="entry name" value="KPA_reductase"/>
</dbReference>
<comment type="similarity">
    <text evidence="2 12">Belongs to the ketopantoate reductase family.</text>
</comment>
<evidence type="ECO:0000256" key="8">
    <source>
        <dbReference type="ARBA" id="ARBA00032024"/>
    </source>
</evidence>
<evidence type="ECO:0000256" key="3">
    <source>
        <dbReference type="ARBA" id="ARBA00013014"/>
    </source>
</evidence>
<dbReference type="GO" id="GO:0015940">
    <property type="term" value="P:pantothenate biosynthetic process"/>
    <property type="evidence" value="ECO:0007669"/>
    <property type="project" value="InterPro"/>
</dbReference>
<evidence type="ECO:0000256" key="10">
    <source>
        <dbReference type="ARBA" id="ARBA00048196"/>
    </source>
</evidence>
<dbReference type="PANTHER" id="PTHR43765">
    <property type="entry name" value="2-DEHYDROPANTOATE 2-REDUCTASE-RELATED"/>
    <property type="match status" value="1"/>
</dbReference>
<organism evidence="15 16">
    <name type="scientific">Haloterrigena salifodinae</name>
    <dbReference type="NCBI Taxonomy" id="2675099"/>
    <lineage>
        <taxon>Archaea</taxon>
        <taxon>Methanobacteriati</taxon>
        <taxon>Methanobacteriota</taxon>
        <taxon>Stenosarchaea group</taxon>
        <taxon>Halobacteria</taxon>
        <taxon>Halobacteriales</taxon>
        <taxon>Natrialbaceae</taxon>
        <taxon>Haloterrigena</taxon>
    </lineage>
</organism>
<evidence type="ECO:0000256" key="5">
    <source>
        <dbReference type="ARBA" id="ARBA00022857"/>
    </source>
</evidence>
<dbReference type="GO" id="GO:0008677">
    <property type="term" value="F:2-dehydropantoate 2-reductase activity"/>
    <property type="evidence" value="ECO:0007669"/>
    <property type="project" value="UniProtKB-EC"/>
</dbReference>
<dbReference type="AlphaFoldDB" id="A0A8T8E648"/>
<dbReference type="RefSeq" id="WP_204749239.1">
    <property type="nucleotide sequence ID" value="NZ_CP069188.1"/>
</dbReference>
<evidence type="ECO:0000256" key="11">
    <source>
        <dbReference type="ARBA" id="ARBA00056765"/>
    </source>
</evidence>
<dbReference type="NCBIfam" id="TIGR00745">
    <property type="entry name" value="apbA_panE"/>
    <property type="match status" value="1"/>
</dbReference>
<dbReference type="Proteomes" id="UP000637819">
    <property type="component" value="Chromosome"/>
</dbReference>
<reference evidence="15 16" key="1">
    <citation type="submission" date="2021-01" db="EMBL/GenBank/DDBJ databases">
        <title>Genome Sequence and Methylation Pattern of Haloterrigena salifodinae BOL5-1, An Extremely Halophilic Archaeon from a Bolivian Salt Mine.</title>
        <authorList>
            <person name="DasSarma P."/>
            <person name="Anton B.P."/>
            <person name="DasSarma S.L."/>
            <person name="von Ehrenheim H.A.L."/>
            <person name="Martinez F.L."/>
            <person name="Guzman D."/>
            <person name="Roberts R.J."/>
            <person name="DasSarma S."/>
        </authorList>
    </citation>
    <scope>NUCLEOTIDE SEQUENCE [LARGE SCALE GENOMIC DNA]</scope>
    <source>
        <strain evidence="15 16">BOL5-1</strain>
    </source>
</reference>
<dbReference type="SUPFAM" id="SSF51735">
    <property type="entry name" value="NAD(P)-binding Rossmann-fold domains"/>
    <property type="match status" value="1"/>
</dbReference>
<proteinExistence type="inferred from homology"/>
<sequence length="302" mass="31192">MEIVVFGAGSLGSLVGGLLAREHEVTLVAREAHARAVRESGLTLEGEAAGFPCNASPAATTDETGLAADLAVVTVKSFDTAAAADALATGSFDVICSLQNGMGNEETLAARLEAPILAATATYGAILREPGVVACTGVGEVVLGARDGGPAAAADRAGEAFTAAGIETIVADDMPRRLWEKLAVNAGINPVTALSRTENGAVLEADAIDLSRTAARETARVARACDVGLSNREALAALESVASETAANTSSMHQDVRAERRTEIDAINGYVVDRAAERGLEVPTNRVLTSLVRTWERELDLR</sequence>
<evidence type="ECO:0000313" key="15">
    <source>
        <dbReference type="EMBL" id="QRV17147.1"/>
    </source>
</evidence>
<evidence type="ECO:0000259" key="14">
    <source>
        <dbReference type="Pfam" id="PF08546"/>
    </source>
</evidence>
<dbReference type="OrthoDB" id="201845at2157"/>
<dbReference type="KEGG" id="hsal:JMJ58_09865"/>
<dbReference type="GO" id="GO:0050661">
    <property type="term" value="F:NADP binding"/>
    <property type="evidence" value="ECO:0007669"/>
    <property type="project" value="TreeGrafter"/>
</dbReference>
<dbReference type="Gene3D" id="3.40.50.720">
    <property type="entry name" value="NAD(P)-binding Rossmann-like Domain"/>
    <property type="match status" value="1"/>
</dbReference>
<evidence type="ECO:0000256" key="12">
    <source>
        <dbReference type="RuleBase" id="RU362068"/>
    </source>
</evidence>
<dbReference type="InterPro" id="IPR003710">
    <property type="entry name" value="ApbA"/>
</dbReference>
<name>A0A8T8E648_9EURY</name>
<evidence type="ECO:0000256" key="6">
    <source>
        <dbReference type="ARBA" id="ARBA00022993"/>
    </source>
</evidence>
<dbReference type="EMBL" id="CP069188">
    <property type="protein sequence ID" value="QRV17147.1"/>
    <property type="molecule type" value="Genomic_DNA"/>
</dbReference>
<evidence type="ECO:0000256" key="4">
    <source>
        <dbReference type="ARBA" id="ARBA00019465"/>
    </source>
</evidence>
<keyword evidence="6 12" id="KW-0173">Coenzyme A biosynthesis</keyword>
<dbReference type="GeneID" id="62875431"/>
<evidence type="ECO:0000259" key="13">
    <source>
        <dbReference type="Pfam" id="PF02558"/>
    </source>
</evidence>
<dbReference type="SUPFAM" id="SSF48179">
    <property type="entry name" value="6-phosphogluconate dehydrogenase C-terminal domain-like"/>
    <property type="match status" value="1"/>
</dbReference>
<feature type="domain" description="Ketopantoate reductase N-terminal" evidence="13">
    <location>
        <begin position="3"/>
        <end position="147"/>
    </location>
</feature>
<dbReference type="Pfam" id="PF02558">
    <property type="entry name" value="ApbA"/>
    <property type="match status" value="1"/>
</dbReference>
<dbReference type="PANTHER" id="PTHR43765:SF2">
    <property type="entry name" value="2-DEHYDROPANTOATE 2-REDUCTASE"/>
    <property type="match status" value="1"/>
</dbReference>
<dbReference type="InterPro" id="IPR036291">
    <property type="entry name" value="NAD(P)-bd_dom_sf"/>
</dbReference>
<dbReference type="FunFam" id="1.10.1040.10:FF:000017">
    <property type="entry name" value="2-dehydropantoate 2-reductase"/>
    <property type="match status" value="1"/>
</dbReference>
<dbReference type="EC" id="1.1.1.169" evidence="3 12"/>
<dbReference type="InterPro" id="IPR013332">
    <property type="entry name" value="KPR_N"/>
</dbReference>
<dbReference type="InterPro" id="IPR050838">
    <property type="entry name" value="Ketopantoate_reductase"/>
</dbReference>
<dbReference type="InterPro" id="IPR013328">
    <property type="entry name" value="6PGD_dom2"/>
</dbReference>
<protein>
    <recommendedName>
        <fullName evidence="4 12">2-dehydropantoate 2-reductase</fullName>
        <ecNumber evidence="3 12">1.1.1.169</ecNumber>
    </recommendedName>
    <alternativeName>
        <fullName evidence="8 12">Ketopantoate reductase</fullName>
    </alternativeName>
</protein>